<dbReference type="SMART" id="SM00214">
    <property type="entry name" value="VWC"/>
    <property type="match status" value="3"/>
</dbReference>
<comment type="similarity">
    <text evidence="2 7">Belongs to the chordin family.</text>
</comment>
<proteinExistence type="inferred from homology"/>
<dbReference type="PROSITE" id="PS50184">
    <property type="entry name" value="VWFC_2"/>
    <property type="match status" value="3"/>
</dbReference>
<dbReference type="InterPro" id="IPR001007">
    <property type="entry name" value="VWF_dom"/>
</dbReference>
<evidence type="ECO:0000256" key="2">
    <source>
        <dbReference type="ARBA" id="ARBA00007156"/>
    </source>
</evidence>
<name>A0A7R8W5E1_9CRUS</name>
<dbReference type="GO" id="GO:0005615">
    <property type="term" value="C:extracellular space"/>
    <property type="evidence" value="ECO:0007669"/>
    <property type="project" value="TreeGrafter"/>
</dbReference>
<dbReference type="InterPro" id="IPR016353">
    <property type="entry name" value="Chordin"/>
</dbReference>
<dbReference type="EMBL" id="OB660424">
    <property type="protein sequence ID" value="CAD7224719.1"/>
    <property type="molecule type" value="Genomic_DNA"/>
</dbReference>
<protein>
    <submittedName>
        <fullName evidence="10">Uncharacterized protein</fullName>
    </submittedName>
</protein>
<evidence type="ECO:0000256" key="1">
    <source>
        <dbReference type="ARBA" id="ARBA00004613"/>
    </source>
</evidence>
<keyword evidence="5" id="KW-0677">Repeat</keyword>
<evidence type="ECO:0000256" key="9">
    <source>
        <dbReference type="SAM" id="SignalP"/>
    </source>
</evidence>
<organism evidence="10">
    <name type="scientific">Cyprideis torosa</name>
    <dbReference type="NCBI Taxonomy" id="163714"/>
    <lineage>
        <taxon>Eukaryota</taxon>
        <taxon>Metazoa</taxon>
        <taxon>Ecdysozoa</taxon>
        <taxon>Arthropoda</taxon>
        <taxon>Crustacea</taxon>
        <taxon>Oligostraca</taxon>
        <taxon>Ostracoda</taxon>
        <taxon>Podocopa</taxon>
        <taxon>Podocopida</taxon>
        <taxon>Cytherocopina</taxon>
        <taxon>Cytheroidea</taxon>
        <taxon>Cytherideidae</taxon>
        <taxon>Cyprideis</taxon>
    </lineage>
</organism>
<dbReference type="AlphaFoldDB" id="A0A7R8W5E1"/>
<dbReference type="OrthoDB" id="9829321at2759"/>
<evidence type="ECO:0000256" key="6">
    <source>
        <dbReference type="ARBA" id="ARBA00023180"/>
    </source>
</evidence>
<reference evidence="10" key="1">
    <citation type="submission" date="2020-11" db="EMBL/GenBank/DDBJ databases">
        <authorList>
            <person name="Tran Van P."/>
        </authorList>
    </citation>
    <scope>NUCLEOTIDE SEQUENCE</scope>
</reference>
<feature type="signal peptide" evidence="9">
    <location>
        <begin position="1"/>
        <end position="18"/>
    </location>
</feature>
<accession>A0A7R8W5E1</accession>
<dbReference type="Pfam" id="PF00093">
    <property type="entry name" value="VWC"/>
    <property type="match status" value="3"/>
</dbReference>
<keyword evidence="9" id="KW-0732">Signal</keyword>
<evidence type="ECO:0000256" key="8">
    <source>
        <dbReference type="SAM" id="MobiDB-lite"/>
    </source>
</evidence>
<keyword evidence="4" id="KW-0964">Secreted</keyword>
<dbReference type="PIRSF" id="PIRSF002496">
    <property type="entry name" value="Chordin"/>
    <property type="match status" value="1"/>
</dbReference>
<dbReference type="PROSITE" id="PS01208">
    <property type="entry name" value="VWFC_1"/>
    <property type="match status" value="1"/>
</dbReference>
<evidence type="ECO:0000313" key="10">
    <source>
        <dbReference type="EMBL" id="CAD7224719.1"/>
    </source>
</evidence>
<sequence>MRPSFLCTLLLLVILVVAECSPAPGRKRHRRQRNRESMPLKGERGYRKTRRSSVCRMGKTKYGLESTWNPDLGPPFGIMACIQCECVPVKRKRRVKGKVRCRNIKNECPAVTCASPVIIPGKCCKSCPDDVNQDLPVSKTEVFSVNPPQALKDAPHEDIFDEKDSKLFAAVLVSKKSSRAATGRFTFKKKGIYYSFLTTNTRSSSGRWTHEGDGFIRPSNVWFMNQEGEILEDIPIPEKGTEMEQKSGKLCGAWRPMLRKYRKLLKDEHLRVALVYGNSSEPEEVLEGSVKRQIGLETEMFTALLSSDAGHSNAGGTGIAAVDAEIGSLYVNLIFTGLYPESADSLDVPFTIRLRSAKFDEIHSEQTIVVSKLHQDLNRVEIREPLSQYQLRALSRGNLVIDVFANGHEKMGISGPILTAATCTAFSTLLTMPPPAKADLNSNGKGFGQLWLTPDGRLTYSLFLTGLSSPVETAELWLQGPRKKDKLLEDITSFKQGSWINGSYTKTNAKELLALYDGGLYFKITTTAYPVGELFGRSVAVPWSEPHLSDRPIILMDPKKSAVVMAWMALNDDCEGSLQVRAEGYEDGTLSTLLLDEDVSLNMALTESESKLVSFHGGKWEGKIPELSPFTLQKVQMEELSMKFRQTDSEMSARIHDDQFFFPRVCLPNEGAESPGNQYIDGVLQGDSSDNKVEDDPRCLTHDKQIKQEHEQWIDPQFKCRTCTCLRGKIKCDAMVCPALTCANPVQKDGDCCPTCPETTEREGSCFFVNRNYHVGEQFHPYIPPRGYDTCVDCSCRSDLQVICRRKACPPLTCSPNEAYRANDTDCCLTCPKKPDTPVVFVQEDSGMTEHERVTMILNNGGCKFIDTIMHNGEERSPVTQPFGEMSCIKCRCKTSLYSIRLDVKYIIVIASIIDIDASLSSQEEAAGEGRLLENKGSVPPHKKKRADSDTQFHFTSHDDDADQAEA</sequence>
<dbReference type="Gene3D" id="6.20.200.20">
    <property type="match status" value="1"/>
</dbReference>
<keyword evidence="3 7" id="KW-0217">Developmental protein</keyword>
<feature type="compositionally biased region" description="Basic and acidic residues" evidence="8">
    <location>
        <begin position="34"/>
        <end position="46"/>
    </location>
</feature>
<dbReference type="InterPro" id="IPR010895">
    <property type="entry name" value="CHRD"/>
</dbReference>
<evidence type="ECO:0000256" key="7">
    <source>
        <dbReference type="PIRNR" id="PIRNR002496"/>
    </source>
</evidence>
<feature type="region of interest" description="Disordered" evidence="8">
    <location>
        <begin position="26"/>
        <end position="47"/>
    </location>
</feature>
<keyword evidence="6" id="KW-0325">Glycoprotein</keyword>
<dbReference type="SMART" id="SM00754">
    <property type="entry name" value="CHRD"/>
    <property type="match status" value="2"/>
</dbReference>
<evidence type="ECO:0000256" key="5">
    <source>
        <dbReference type="ARBA" id="ARBA00022737"/>
    </source>
</evidence>
<dbReference type="GO" id="GO:0036122">
    <property type="term" value="F:BMP binding"/>
    <property type="evidence" value="ECO:0007669"/>
    <property type="project" value="TreeGrafter"/>
</dbReference>
<dbReference type="SUPFAM" id="SSF57603">
    <property type="entry name" value="FnI-like domain"/>
    <property type="match status" value="3"/>
</dbReference>
<feature type="compositionally biased region" description="Basic and acidic residues" evidence="8">
    <location>
        <begin position="947"/>
        <end position="959"/>
    </location>
</feature>
<dbReference type="GO" id="GO:0030514">
    <property type="term" value="P:negative regulation of BMP signaling pathway"/>
    <property type="evidence" value="ECO:0007669"/>
    <property type="project" value="TreeGrafter"/>
</dbReference>
<dbReference type="GO" id="GO:0009953">
    <property type="term" value="P:dorsal/ventral pattern formation"/>
    <property type="evidence" value="ECO:0007669"/>
    <property type="project" value="TreeGrafter"/>
</dbReference>
<evidence type="ECO:0000256" key="4">
    <source>
        <dbReference type="ARBA" id="ARBA00022525"/>
    </source>
</evidence>
<feature type="chain" id="PRO_5043523510" evidence="9">
    <location>
        <begin position="19"/>
        <end position="967"/>
    </location>
</feature>
<comment type="subcellular location">
    <subcellularLocation>
        <location evidence="1">Secreted</location>
    </subcellularLocation>
</comment>
<dbReference type="PANTHER" id="PTHR46526">
    <property type="entry name" value="CHORDIN"/>
    <property type="match status" value="1"/>
</dbReference>
<dbReference type="PANTHER" id="PTHR46526:SF1">
    <property type="entry name" value="CHORDIN"/>
    <property type="match status" value="1"/>
</dbReference>
<dbReference type="InterPro" id="IPR052278">
    <property type="entry name" value="Chordin-like_regulators"/>
</dbReference>
<dbReference type="PROSITE" id="PS50933">
    <property type="entry name" value="CHRD"/>
    <property type="match status" value="2"/>
</dbReference>
<evidence type="ECO:0000256" key="3">
    <source>
        <dbReference type="ARBA" id="ARBA00022473"/>
    </source>
</evidence>
<feature type="region of interest" description="Disordered" evidence="8">
    <location>
        <begin position="925"/>
        <end position="967"/>
    </location>
</feature>
<dbReference type="GO" id="GO:0048731">
    <property type="term" value="P:system development"/>
    <property type="evidence" value="ECO:0007669"/>
    <property type="project" value="UniProtKB-ARBA"/>
</dbReference>
<gene>
    <name evidence="10" type="ORF">CTOB1V02_LOCUS2672</name>
</gene>